<evidence type="ECO:0000313" key="3">
    <source>
        <dbReference type="Proteomes" id="UP001558713"/>
    </source>
</evidence>
<evidence type="ECO:0000313" key="2">
    <source>
        <dbReference type="EMBL" id="KAL1218030.1"/>
    </source>
</evidence>
<feature type="compositionally biased region" description="Basic and acidic residues" evidence="1">
    <location>
        <begin position="201"/>
        <end position="213"/>
    </location>
</feature>
<proteinExistence type="predicted"/>
<sequence length="230" mass="26415">MIYQFINYKNNPNLSYRSTNVANPQDQVYPPQLQQNKPFVQYNQNQYFIPKQPKQGVYQEQAQALNPPYVFKLPQPQVLPNIDMKNMLQHILQGQANGAIEQTKRVAQLKNHMDCSYNELNNKFQILNSRLKYLENLSSFSSTKPTCQLPGKVVQNPKDFVNVHVIELRTAKVLAFKKRHTSFTEYIDVQSGEDVIQTEAEAEKSMREGKIDSVTRPAGRAQSTLAEKPV</sequence>
<dbReference type="AlphaFoldDB" id="A0ABD1BLH0"/>
<name>A0ABD1BLH0_CARAN</name>
<evidence type="ECO:0000256" key="1">
    <source>
        <dbReference type="SAM" id="MobiDB-lite"/>
    </source>
</evidence>
<organism evidence="2 3">
    <name type="scientific">Cardamine amara subsp. amara</name>
    <dbReference type="NCBI Taxonomy" id="228776"/>
    <lineage>
        <taxon>Eukaryota</taxon>
        <taxon>Viridiplantae</taxon>
        <taxon>Streptophyta</taxon>
        <taxon>Embryophyta</taxon>
        <taxon>Tracheophyta</taxon>
        <taxon>Spermatophyta</taxon>
        <taxon>Magnoliopsida</taxon>
        <taxon>eudicotyledons</taxon>
        <taxon>Gunneridae</taxon>
        <taxon>Pentapetalae</taxon>
        <taxon>rosids</taxon>
        <taxon>malvids</taxon>
        <taxon>Brassicales</taxon>
        <taxon>Brassicaceae</taxon>
        <taxon>Cardamineae</taxon>
        <taxon>Cardamine</taxon>
    </lineage>
</organism>
<gene>
    <name evidence="2" type="ORF">V5N11_032876</name>
</gene>
<keyword evidence="3" id="KW-1185">Reference proteome</keyword>
<feature type="compositionally biased region" description="Polar residues" evidence="1">
    <location>
        <begin position="221"/>
        <end position="230"/>
    </location>
</feature>
<accession>A0ABD1BLH0</accession>
<dbReference type="EMBL" id="JBANAX010000229">
    <property type="protein sequence ID" value="KAL1218030.1"/>
    <property type="molecule type" value="Genomic_DNA"/>
</dbReference>
<protein>
    <submittedName>
        <fullName evidence="2">Uncharacterized protein</fullName>
    </submittedName>
</protein>
<feature type="region of interest" description="Disordered" evidence="1">
    <location>
        <begin position="200"/>
        <end position="230"/>
    </location>
</feature>
<comment type="caution">
    <text evidence="2">The sequence shown here is derived from an EMBL/GenBank/DDBJ whole genome shotgun (WGS) entry which is preliminary data.</text>
</comment>
<reference evidence="2 3" key="1">
    <citation type="submission" date="2024-04" db="EMBL/GenBank/DDBJ databases">
        <title>Genome assembly C_amara_ONT_v2.</title>
        <authorList>
            <person name="Yant L."/>
            <person name="Moore C."/>
            <person name="Slenker M."/>
        </authorList>
    </citation>
    <scope>NUCLEOTIDE SEQUENCE [LARGE SCALE GENOMIC DNA]</scope>
    <source>
        <tissue evidence="2">Leaf</tissue>
    </source>
</reference>
<dbReference type="Proteomes" id="UP001558713">
    <property type="component" value="Unassembled WGS sequence"/>
</dbReference>